<dbReference type="EMBL" id="JAVIIV010000023">
    <property type="protein sequence ID" value="MDX8488846.1"/>
    <property type="molecule type" value="Genomic_DNA"/>
</dbReference>
<dbReference type="Pfam" id="PF00581">
    <property type="entry name" value="Rhodanese"/>
    <property type="match status" value="1"/>
</dbReference>
<dbReference type="PANTHER" id="PTHR43031">
    <property type="entry name" value="FAD-DEPENDENT OXIDOREDUCTASE"/>
    <property type="match status" value="1"/>
</dbReference>
<comment type="caution">
    <text evidence="2">The sequence shown here is derived from an EMBL/GenBank/DDBJ whole genome shotgun (WGS) entry which is preliminary data.</text>
</comment>
<proteinExistence type="predicted"/>
<sequence>MTGFLLAPTAIATQIMLGPSILDGAIGFSYPAALAAEQNSSGFQTITGEQLSQMLLRKDFFFVNVHIPYAGQIDGTDAFIPYDKIAQNLDKLPADKRAKIVLYCRSGRMSEIAAEQLSKLGYLHVSHLSGGMIAWQASGRALTEH</sequence>
<keyword evidence="3" id="KW-1185">Reference proteome</keyword>
<name>A0ABU4YPE0_9HYPH</name>
<dbReference type="InterPro" id="IPR050229">
    <property type="entry name" value="GlpE_sulfurtransferase"/>
</dbReference>
<dbReference type="Proteomes" id="UP001280156">
    <property type="component" value="Unassembled WGS sequence"/>
</dbReference>
<feature type="domain" description="Rhodanese" evidence="1">
    <location>
        <begin position="65"/>
        <end position="144"/>
    </location>
</feature>
<dbReference type="CDD" id="cd00158">
    <property type="entry name" value="RHOD"/>
    <property type="match status" value="1"/>
</dbReference>
<evidence type="ECO:0000313" key="2">
    <source>
        <dbReference type="EMBL" id="MDX8488846.1"/>
    </source>
</evidence>
<dbReference type="Gene3D" id="3.40.250.10">
    <property type="entry name" value="Rhodanese-like domain"/>
    <property type="match status" value="1"/>
</dbReference>
<dbReference type="InterPro" id="IPR001763">
    <property type="entry name" value="Rhodanese-like_dom"/>
</dbReference>
<dbReference type="SUPFAM" id="SSF52821">
    <property type="entry name" value="Rhodanese/Cell cycle control phosphatase"/>
    <property type="match status" value="1"/>
</dbReference>
<dbReference type="PANTHER" id="PTHR43031:SF1">
    <property type="entry name" value="PYRIDINE NUCLEOTIDE-DISULPHIDE OXIDOREDUCTASE"/>
    <property type="match status" value="1"/>
</dbReference>
<gene>
    <name evidence="2" type="ORF">RFM52_27120</name>
</gene>
<dbReference type="InterPro" id="IPR036873">
    <property type="entry name" value="Rhodanese-like_dom_sf"/>
</dbReference>
<organism evidence="2 3">
    <name type="scientific">Mesorhizobium humile</name>
    <dbReference type="NCBI Taxonomy" id="3072313"/>
    <lineage>
        <taxon>Bacteria</taxon>
        <taxon>Pseudomonadati</taxon>
        <taxon>Pseudomonadota</taxon>
        <taxon>Alphaproteobacteria</taxon>
        <taxon>Hyphomicrobiales</taxon>
        <taxon>Phyllobacteriaceae</taxon>
        <taxon>Mesorhizobium</taxon>
    </lineage>
</organism>
<dbReference type="RefSeq" id="WP_320298760.1">
    <property type="nucleotide sequence ID" value="NZ_JAVIIU010000019.1"/>
</dbReference>
<reference evidence="2 3" key="1">
    <citation type="submission" date="2023-08" db="EMBL/GenBank/DDBJ databases">
        <title>Implementing the SeqCode for naming new Mesorhizobium species isolated from Vachellia karroo root nodules.</title>
        <authorList>
            <person name="Van Lill M."/>
        </authorList>
    </citation>
    <scope>NUCLEOTIDE SEQUENCE [LARGE SCALE GENOMIC DNA]</scope>
    <source>
        <strain evidence="2 3">VK2B</strain>
    </source>
</reference>
<dbReference type="SMART" id="SM00450">
    <property type="entry name" value="RHOD"/>
    <property type="match status" value="1"/>
</dbReference>
<evidence type="ECO:0000259" key="1">
    <source>
        <dbReference type="PROSITE" id="PS50206"/>
    </source>
</evidence>
<evidence type="ECO:0000313" key="3">
    <source>
        <dbReference type="Proteomes" id="UP001280156"/>
    </source>
</evidence>
<accession>A0ABU4YPE0</accession>
<dbReference type="PROSITE" id="PS50206">
    <property type="entry name" value="RHODANESE_3"/>
    <property type="match status" value="1"/>
</dbReference>
<protein>
    <submittedName>
        <fullName evidence="2">Rhodanese-like domain-containing protein</fullName>
    </submittedName>
</protein>